<dbReference type="AlphaFoldDB" id="A0A921QX31"/>
<reference evidence="6" key="1">
    <citation type="journal article" date="2019" name="BMC Genomics">
        <title>A new reference genome for Sorghum bicolor reveals high levels of sequence similarity between sweet and grain genotypes: implications for the genetics of sugar metabolism.</title>
        <authorList>
            <person name="Cooper E.A."/>
            <person name="Brenton Z.W."/>
            <person name="Flinn B.S."/>
            <person name="Jenkins J."/>
            <person name="Shu S."/>
            <person name="Flowers D."/>
            <person name="Luo F."/>
            <person name="Wang Y."/>
            <person name="Xia P."/>
            <person name="Barry K."/>
            <person name="Daum C."/>
            <person name="Lipzen A."/>
            <person name="Yoshinaga Y."/>
            <person name="Schmutz J."/>
            <person name="Saski C."/>
            <person name="Vermerris W."/>
            <person name="Kresovich S."/>
        </authorList>
    </citation>
    <scope>NUCLEOTIDE SEQUENCE</scope>
</reference>
<keyword evidence="1" id="KW-0479">Metal-binding</keyword>
<dbReference type="CDD" id="cd16454">
    <property type="entry name" value="RING-H2_PA-TM-RING"/>
    <property type="match status" value="1"/>
</dbReference>
<sequence>MEPTVIFLESRDGDGDADADAGAHDDAHGGLFGFGFGAVPASGVAMACLPETTVGEATERGECAVCLEEYEAGDALRTMPCAHGFHERCIFGWLRLSRLCPLCRFALPPEEGHGG</sequence>
<name>A0A921QX31_SORBI</name>
<accession>A0A921QX31</accession>
<dbReference type="SUPFAM" id="SSF57850">
    <property type="entry name" value="RING/U-box"/>
    <property type="match status" value="1"/>
</dbReference>
<proteinExistence type="predicted"/>
<keyword evidence="3" id="KW-0862">Zinc</keyword>
<evidence type="ECO:0000256" key="3">
    <source>
        <dbReference type="ARBA" id="ARBA00022833"/>
    </source>
</evidence>
<dbReference type="InterPro" id="IPR013083">
    <property type="entry name" value="Znf_RING/FYVE/PHD"/>
</dbReference>
<gene>
    <name evidence="6" type="ORF">BDA96_05G031500</name>
</gene>
<dbReference type="PROSITE" id="PS50089">
    <property type="entry name" value="ZF_RING_2"/>
    <property type="match status" value="1"/>
</dbReference>
<organism evidence="6 7">
    <name type="scientific">Sorghum bicolor</name>
    <name type="common">Sorghum</name>
    <name type="synonym">Sorghum vulgare</name>
    <dbReference type="NCBI Taxonomy" id="4558"/>
    <lineage>
        <taxon>Eukaryota</taxon>
        <taxon>Viridiplantae</taxon>
        <taxon>Streptophyta</taxon>
        <taxon>Embryophyta</taxon>
        <taxon>Tracheophyta</taxon>
        <taxon>Spermatophyta</taxon>
        <taxon>Magnoliopsida</taxon>
        <taxon>Liliopsida</taxon>
        <taxon>Poales</taxon>
        <taxon>Poaceae</taxon>
        <taxon>PACMAD clade</taxon>
        <taxon>Panicoideae</taxon>
        <taxon>Andropogonodae</taxon>
        <taxon>Andropogoneae</taxon>
        <taxon>Sorghinae</taxon>
        <taxon>Sorghum</taxon>
    </lineage>
</organism>
<feature type="domain" description="RING-type" evidence="5">
    <location>
        <begin position="63"/>
        <end position="104"/>
    </location>
</feature>
<evidence type="ECO:0000259" key="5">
    <source>
        <dbReference type="PROSITE" id="PS50089"/>
    </source>
</evidence>
<evidence type="ECO:0000313" key="6">
    <source>
        <dbReference type="EMBL" id="KAG0528667.1"/>
    </source>
</evidence>
<dbReference type="InterPro" id="IPR001841">
    <property type="entry name" value="Znf_RING"/>
</dbReference>
<evidence type="ECO:0000313" key="7">
    <source>
        <dbReference type="Proteomes" id="UP000807115"/>
    </source>
</evidence>
<evidence type="ECO:0000256" key="4">
    <source>
        <dbReference type="PROSITE-ProRule" id="PRU00175"/>
    </source>
</evidence>
<evidence type="ECO:0000256" key="1">
    <source>
        <dbReference type="ARBA" id="ARBA00022723"/>
    </source>
</evidence>
<comment type="caution">
    <text evidence="6">The sequence shown here is derived from an EMBL/GenBank/DDBJ whole genome shotgun (WGS) entry which is preliminary data.</text>
</comment>
<keyword evidence="2 4" id="KW-0863">Zinc-finger</keyword>
<dbReference type="GO" id="GO:0008270">
    <property type="term" value="F:zinc ion binding"/>
    <property type="evidence" value="ECO:0007669"/>
    <property type="project" value="UniProtKB-KW"/>
</dbReference>
<dbReference type="Gene3D" id="3.30.40.10">
    <property type="entry name" value="Zinc/RING finger domain, C3HC4 (zinc finger)"/>
    <property type="match status" value="1"/>
</dbReference>
<dbReference type="InterPro" id="IPR051834">
    <property type="entry name" value="RING_finger_E3_ligase"/>
</dbReference>
<dbReference type="EMBL" id="CM027684">
    <property type="protein sequence ID" value="KAG0528667.1"/>
    <property type="molecule type" value="Genomic_DNA"/>
</dbReference>
<dbReference type="SMART" id="SM00184">
    <property type="entry name" value="RING"/>
    <property type="match status" value="1"/>
</dbReference>
<dbReference type="Proteomes" id="UP000807115">
    <property type="component" value="Chromosome 5"/>
</dbReference>
<reference evidence="6" key="2">
    <citation type="submission" date="2020-10" db="EMBL/GenBank/DDBJ databases">
        <authorList>
            <person name="Cooper E.A."/>
            <person name="Brenton Z.W."/>
            <person name="Flinn B.S."/>
            <person name="Jenkins J."/>
            <person name="Shu S."/>
            <person name="Flowers D."/>
            <person name="Luo F."/>
            <person name="Wang Y."/>
            <person name="Xia P."/>
            <person name="Barry K."/>
            <person name="Daum C."/>
            <person name="Lipzen A."/>
            <person name="Yoshinaga Y."/>
            <person name="Schmutz J."/>
            <person name="Saski C."/>
            <person name="Vermerris W."/>
            <person name="Kresovich S."/>
        </authorList>
    </citation>
    <scope>NUCLEOTIDE SEQUENCE</scope>
</reference>
<dbReference type="PANTHER" id="PTHR45931">
    <property type="entry name" value="SI:CH211-59O9.10"/>
    <property type="match status" value="1"/>
</dbReference>
<protein>
    <recommendedName>
        <fullName evidence="5">RING-type domain-containing protein</fullName>
    </recommendedName>
</protein>
<dbReference type="Pfam" id="PF13639">
    <property type="entry name" value="zf-RING_2"/>
    <property type="match status" value="1"/>
</dbReference>
<dbReference type="PANTHER" id="PTHR45931:SF23">
    <property type="entry name" value="OS12G0134500 PROTEIN"/>
    <property type="match status" value="1"/>
</dbReference>
<evidence type="ECO:0000256" key="2">
    <source>
        <dbReference type="ARBA" id="ARBA00022771"/>
    </source>
</evidence>